<proteinExistence type="predicted"/>
<dbReference type="AlphaFoldDB" id="A0A813E8T9"/>
<dbReference type="EMBL" id="CAJNNV010007821">
    <property type="protein sequence ID" value="CAE8595406.1"/>
    <property type="molecule type" value="Genomic_DNA"/>
</dbReference>
<reference evidence="1" key="1">
    <citation type="submission" date="2021-02" db="EMBL/GenBank/DDBJ databases">
        <authorList>
            <person name="Dougan E. K."/>
            <person name="Rhodes N."/>
            <person name="Thang M."/>
            <person name="Chan C."/>
        </authorList>
    </citation>
    <scope>NUCLEOTIDE SEQUENCE</scope>
</reference>
<accession>A0A813E8T9</accession>
<protein>
    <submittedName>
        <fullName evidence="1">Uncharacterized protein</fullName>
    </submittedName>
</protein>
<evidence type="ECO:0000313" key="2">
    <source>
        <dbReference type="Proteomes" id="UP000654075"/>
    </source>
</evidence>
<name>A0A813E8T9_POLGL</name>
<comment type="caution">
    <text evidence="1">The sequence shown here is derived from an EMBL/GenBank/DDBJ whole genome shotgun (WGS) entry which is preliminary data.</text>
</comment>
<gene>
    <name evidence="1" type="ORF">PGLA1383_LOCUS13918</name>
</gene>
<organism evidence="1 2">
    <name type="scientific">Polarella glacialis</name>
    <name type="common">Dinoflagellate</name>
    <dbReference type="NCBI Taxonomy" id="89957"/>
    <lineage>
        <taxon>Eukaryota</taxon>
        <taxon>Sar</taxon>
        <taxon>Alveolata</taxon>
        <taxon>Dinophyceae</taxon>
        <taxon>Suessiales</taxon>
        <taxon>Suessiaceae</taxon>
        <taxon>Polarella</taxon>
    </lineage>
</organism>
<sequence length="139" mass="15207">MLAAMLRAVTPNIHFVPKENIQYWAAGFSAAGPQFFDLTGFIDAPATESLVVSASQRRRQQRSRLAQICAEEKESAHTSPPKVSRAAQTVGNLPGPQFQCASQSCQASVTCAASRAHDWSVFRLHRSLVLRHLTRGLTC</sequence>
<keyword evidence="2" id="KW-1185">Reference proteome</keyword>
<evidence type="ECO:0000313" key="1">
    <source>
        <dbReference type="EMBL" id="CAE8595406.1"/>
    </source>
</evidence>
<dbReference type="Proteomes" id="UP000654075">
    <property type="component" value="Unassembled WGS sequence"/>
</dbReference>